<dbReference type="KEGG" id="ecc:c5212"/>
<dbReference type="AlphaFoldDB" id="A0A0H2VDR6"/>
<dbReference type="EMBL" id="AE014075">
    <property type="protein sequence ID" value="AAN83634.1"/>
    <property type="molecule type" value="Genomic_DNA"/>
</dbReference>
<accession>A0A0H2VDR6</accession>
<dbReference type="Proteomes" id="UP000001410">
    <property type="component" value="Chromosome"/>
</dbReference>
<organism evidence="1 2">
    <name type="scientific">Escherichia coli O6:H1 (strain CFT073 / ATCC 700928 / UPEC)</name>
    <dbReference type="NCBI Taxonomy" id="199310"/>
    <lineage>
        <taxon>Bacteria</taxon>
        <taxon>Pseudomonadati</taxon>
        <taxon>Pseudomonadota</taxon>
        <taxon>Gammaproteobacteria</taxon>
        <taxon>Enterobacterales</taxon>
        <taxon>Enterobacteriaceae</taxon>
        <taxon>Escherichia</taxon>
    </lineage>
</organism>
<evidence type="ECO:0000313" key="2">
    <source>
        <dbReference type="Proteomes" id="UP000001410"/>
    </source>
</evidence>
<protein>
    <submittedName>
        <fullName evidence="1">Uncharacterized protein</fullName>
    </submittedName>
</protein>
<proteinExistence type="predicted"/>
<gene>
    <name evidence="1" type="ordered locus">c5212</name>
</gene>
<dbReference type="HOGENOM" id="CLU_2934028_0_0_6"/>
<evidence type="ECO:0000313" key="1">
    <source>
        <dbReference type="EMBL" id="AAN83634.1"/>
    </source>
</evidence>
<keyword evidence="2" id="KW-1185">Reference proteome</keyword>
<reference evidence="1 2" key="1">
    <citation type="journal article" date="2002" name="Proc. Natl. Acad. Sci. U.S.A.">
        <title>Extensive mosaic structure revealed by the complete genome sequence of uropathogenic Escherichia coli.</title>
        <authorList>
            <person name="Welch R.A."/>
            <person name="Burland V."/>
            <person name="Plunkett G.III."/>
            <person name="Redford P."/>
            <person name="Roesch P."/>
            <person name="Rasko D."/>
            <person name="Buckles E.L."/>
            <person name="Liou S.R."/>
            <person name="Boutin A."/>
            <person name="Hackett J."/>
            <person name="Stroud D."/>
            <person name="Mayhew G.F."/>
            <person name="Rose D.J."/>
            <person name="Zhou S."/>
            <person name="Schwartz D.C."/>
            <person name="Perna N.T."/>
            <person name="Mobley H.L."/>
            <person name="Donnenberg M.S."/>
            <person name="Blattner F.R."/>
        </authorList>
    </citation>
    <scope>NUCLEOTIDE SEQUENCE [LARGE SCALE GENOMIC DNA]</scope>
    <source>
        <strain evidence="2">CFT073 / ATCC 700928 / UPEC</strain>
    </source>
</reference>
<name>A0A0H2VDR6_ECOL6</name>
<sequence>MVNELLIAPANLDVYQVHKDALAPLWQPLGVTHFLAHPLKEYIRARLDRLYLQEQGRHFQ</sequence>